<sequence length="156" mass="18250">MFLIIQPVDFNKNFLMLSEKTKNNIMNDGYFYRLYYSDEYGTSKGLFLGFELQQVSIEKYFNKLKCGFSTNGNSDIIGFIKSIEKSILDIIPEKQGKYPAYRIEEQLQNGFIKILYNTTQNTPTKYTSVKLLLKISGIWTSAKEYGVTFRFFFIRP</sequence>
<name>A0A6C0ENQ8_9ZZZZ</name>
<dbReference type="EMBL" id="MN738895">
    <property type="protein sequence ID" value="QHT30291.1"/>
    <property type="molecule type" value="Genomic_DNA"/>
</dbReference>
<dbReference type="AlphaFoldDB" id="A0A6C0ENQ8"/>
<evidence type="ECO:0000313" key="1">
    <source>
        <dbReference type="EMBL" id="QHT30291.1"/>
    </source>
</evidence>
<organism evidence="1">
    <name type="scientific">viral metagenome</name>
    <dbReference type="NCBI Taxonomy" id="1070528"/>
    <lineage>
        <taxon>unclassified sequences</taxon>
        <taxon>metagenomes</taxon>
        <taxon>organismal metagenomes</taxon>
    </lineage>
</organism>
<protein>
    <submittedName>
        <fullName evidence="1">Uncharacterized protein</fullName>
    </submittedName>
</protein>
<proteinExistence type="predicted"/>
<accession>A0A6C0ENQ8</accession>
<reference evidence="1" key="1">
    <citation type="journal article" date="2020" name="Nature">
        <title>Giant virus diversity and host interactions through global metagenomics.</title>
        <authorList>
            <person name="Schulz F."/>
            <person name="Roux S."/>
            <person name="Paez-Espino D."/>
            <person name="Jungbluth S."/>
            <person name="Walsh D.A."/>
            <person name="Denef V.J."/>
            <person name="McMahon K.D."/>
            <person name="Konstantinidis K.T."/>
            <person name="Eloe-Fadrosh E.A."/>
            <person name="Kyrpides N.C."/>
            <person name="Woyke T."/>
        </authorList>
    </citation>
    <scope>NUCLEOTIDE SEQUENCE</scope>
    <source>
        <strain evidence="1">GVMAG-M-3300009149-34</strain>
    </source>
</reference>